<name>A0ABZ1DMX3_9HYPH</name>
<feature type="domain" description="Plasmid replication protein C N-terminal" evidence="2">
    <location>
        <begin position="13"/>
        <end position="186"/>
    </location>
</feature>
<keyword evidence="5" id="KW-1185">Reference proteome</keyword>
<accession>A0ABZ1DMX3</accession>
<evidence type="ECO:0000259" key="2">
    <source>
        <dbReference type="Pfam" id="PF03428"/>
    </source>
</evidence>
<protein>
    <submittedName>
        <fullName evidence="4">Plasmid replication protein RepC</fullName>
    </submittedName>
</protein>
<evidence type="ECO:0000256" key="1">
    <source>
        <dbReference type="SAM" id="MobiDB-lite"/>
    </source>
</evidence>
<dbReference type="InterPro" id="IPR021760">
    <property type="entry name" value="RepC_C"/>
</dbReference>
<dbReference type="RefSeq" id="WP_193444883.1">
    <property type="nucleotide sequence ID" value="NZ_BSOQ01000042.1"/>
</dbReference>
<dbReference type="Pfam" id="PF11800">
    <property type="entry name" value="RP-C_C"/>
    <property type="match status" value="1"/>
</dbReference>
<keyword evidence="4" id="KW-0614">Plasmid</keyword>
<dbReference type="InterPro" id="IPR005090">
    <property type="entry name" value="RepC_N"/>
</dbReference>
<dbReference type="InterPro" id="IPR047611">
    <property type="entry name" value="RepABC_RepC"/>
</dbReference>
<feature type="region of interest" description="Disordered" evidence="1">
    <location>
        <begin position="248"/>
        <end position="288"/>
    </location>
</feature>
<dbReference type="NCBIfam" id="NF010396">
    <property type="entry name" value="PRK13824.1"/>
    <property type="match status" value="1"/>
</dbReference>
<proteinExistence type="predicted"/>
<evidence type="ECO:0000313" key="4">
    <source>
        <dbReference type="EMBL" id="WRW37574.1"/>
    </source>
</evidence>
<feature type="domain" description="Plasmid replication protein C C-terminal" evidence="3">
    <location>
        <begin position="294"/>
        <end position="394"/>
    </location>
</feature>
<sequence length="404" mass="44525">MEIGSVTTPFGRRPMTLALVRRQIETSEIKPGKTADKWKVFRAASEARELLGLQDRSLAVLDALLSFYPDTELRQDAQLIVFPSNAQLTLRAHGIAGATLRRHLALLVEAGLIVRKDSANGKRFARKDKAGAIDSAFGFDLSPLLMRAEELAVMAQQVVSDRFALRRAKEDLTICRRDVRKLISAAIEEGASGNWESIEAMYIGLVDRIPRSPTLSEVNSILDEMELLLQEVINILEMQQKDENYTTNGDHNECHIQNSNTKSIYELEPRSRSEPGAKAVDDDRPKREPVRNFPLGMVMRACPEIAIYGPGGMIGSWREMMGAAVVVRSMLGVSPSAYQEACDVMGPENAATAIACILERAGHINSPGGYLRDLTRKAARGEFSLGRVLMALLRAHEQGDRAVG</sequence>
<reference evidence="4 5" key="1">
    <citation type="submission" date="2023-12" db="EMBL/GenBank/DDBJ databases">
        <authorList>
            <person name="Menendez E."/>
            <person name="Kaur S."/>
            <person name="Flores-Felix J.D."/>
            <person name="diCenzo G.C."/>
            <person name="Peix A."/>
            <person name="Velazquez E."/>
        </authorList>
    </citation>
    <scope>NUCLEOTIDE SEQUENCE [LARGE SCALE GENOMIC DNA]</scope>
    <source>
        <strain evidence="4 5">CIP 108029</strain>
        <plasmid evidence="4 5">pRinCIP108029a</plasmid>
    </source>
</reference>
<dbReference type="NCBIfam" id="NF040974">
    <property type="entry name" value="RepABC_RepC"/>
    <property type="match status" value="1"/>
</dbReference>
<organism evidence="4 5">
    <name type="scientific">Rhizobium indigoferae</name>
    <dbReference type="NCBI Taxonomy" id="158891"/>
    <lineage>
        <taxon>Bacteria</taxon>
        <taxon>Pseudomonadati</taxon>
        <taxon>Pseudomonadota</taxon>
        <taxon>Alphaproteobacteria</taxon>
        <taxon>Hyphomicrobiales</taxon>
        <taxon>Rhizobiaceae</taxon>
        <taxon>Rhizobium/Agrobacterium group</taxon>
        <taxon>Rhizobium</taxon>
    </lineage>
</organism>
<geneLocation type="plasmid" evidence="4 5">
    <name>pRinCIP108029a</name>
</geneLocation>
<feature type="compositionally biased region" description="Basic and acidic residues" evidence="1">
    <location>
        <begin position="265"/>
        <end position="288"/>
    </location>
</feature>
<evidence type="ECO:0000259" key="3">
    <source>
        <dbReference type="Pfam" id="PF11800"/>
    </source>
</evidence>
<dbReference type="Proteomes" id="UP001322785">
    <property type="component" value="Plasmid pRinCIP108029a"/>
</dbReference>
<gene>
    <name evidence="4" type="primary">repC</name>
    <name evidence="4" type="ORF">U5G49_007161</name>
</gene>
<evidence type="ECO:0000313" key="5">
    <source>
        <dbReference type="Proteomes" id="UP001322785"/>
    </source>
</evidence>
<dbReference type="EMBL" id="CP140639">
    <property type="protein sequence ID" value="WRW37574.1"/>
    <property type="molecule type" value="Genomic_DNA"/>
</dbReference>
<dbReference type="Pfam" id="PF03428">
    <property type="entry name" value="RP-C"/>
    <property type="match status" value="1"/>
</dbReference>